<dbReference type="Proteomes" id="UP000823918">
    <property type="component" value="Unassembled WGS sequence"/>
</dbReference>
<reference evidence="6" key="1">
    <citation type="journal article" date="2021" name="PeerJ">
        <title>Extensive microbial diversity within the chicken gut microbiome revealed by metagenomics and culture.</title>
        <authorList>
            <person name="Gilroy R."/>
            <person name="Ravi A."/>
            <person name="Getino M."/>
            <person name="Pursley I."/>
            <person name="Horton D.L."/>
            <person name="Alikhan N.F."/>
            <person name="Baker D."/>
            <person name="Gharbi K."/>
            <person name="Hall N."/>
            <person name="Watson M."/>
            <person name="Adriaenssens E.M."/>
            <person name="Foster-Nyarko E."/>
            <person name="Jarju S."/>
            <person name="Secka A."/>
            <person name="Antonio M."/>
            <person name="Oren A."/>
            <person name="Chaudhuri R.R."/>
            <person name="La Ragione R."/>
            <person name="Hildebrand F."/>
            <person name="Pallen M.J."/>
        </authorList>
    </citation>
    <scope>NUCLEOTIDE SEQUENCE</scope>
    <source>
        <strain evidence="6">5933</strain>
    </source>
</reference>
<dbReference type="InterPro" id="IPR036397">
    <property type="entry name" value="RNaseH_sf"/>
</dbReference>
<dbReference type="InterPro" id="IPR012337">
    <property type="entry name" value="RNaseH-like_sf"/>
</dbReference>
<keyword evidence="4" id="KW-0175">Coiled coil</keyword>
<evidence type="ECO:0000259" key="5">
    <source>
        <dbReference type="SMART" id="SM00479"/>
    </source>
</evidence>
<reference evidence="6" key="2">
    <citation type="submission" date="2021-04" db="EMBL/GenBank/DDBJ databases">
        <authorList>
            <person name="Gilroy R."/>
        </authorList>
    </citation>
    <scope>NUCLEOTIDE SEQUENCE</scope>
    <source>
        <strain evidence="6">5933</strain>
    </source>
</reference>
<dbReference type="PANTHER" id="PTHR30231">
    <property type="entry name" value="DNA POLYMERASE III SUBUNIT EPSILON"/>
    <property type="match status" value="1"/>
</dbReference>
<comment type="caution">
    <text evidence="6">The sequence shown here is derived from an EMBL/GenBank/DDBJ whole genome shotgun (WGS) entry which is preliminary data.</text>
</comment>
<evidence type="ECO:0000256" key="4">
    <source>
        <dbReference type="SAM" id="Coils"/>
    </source>
</evidence>
<dbReference type="GO" id="GO:0008408">
    <property type="term" value="F:3'-5' exonuclease activity"/>
    <property type="evidence" value="ECO:0007669"/>
    <property type="project" value="TreeGrafter"/>
</dbReference>
<evidence type="ECO:0000256" key="1">
    <source>
        <dbReference type="ARBA" id="ARBA00022722"/>
    </source>
</evidence>
<keyword evidence="3 6" id="KW-0269">Exonuclease</keyword>
<dbReference type="AlphaFoldDB" id="A0A9D2Q448"/>
<feature type="domain" description="Exonuclease" evidence="5">
    <location>
        <begin position="120"/>
        <end position="291"/>
    </location>
</feature>
<dbReference type="GO" id="GO:0003676">
    <property type="term" value="F:nucleic acid binding"/>
    <property type="evidence" value="ECO:0007669"/>
    <property type="project" value="InterPro"/>
</dbReference>
<keyword evidence="1" id="KW-0540">Nuclease</keyword>
<dbReference type="InterPro" id="IPR013520">
    <property type="entry name" value="Ribonucl_H"/>
</dbReference>
<keyword evidence="2" id="KW-0378">Hydrolase</keyword>
<evidence type="ECO:0000313" key="7">
    <source>
        <dbReference type="Proteomes" id="UP000823918"/>
    </source>
</evidence>
<evidence type="ECO:0000313" key="6">
    <source>
        <dbReference type="EMBL" id="HJC72524.1"/>
    </source>
</evidence>
<dbReference type="Gene3D" id="3.30.420.10">
    <property type="entry name" value="Ribonuclease H-like superfamily/Ribonuclease H"/>
    <property type="match status" value="1"/>
</dbReference>
<protein>
    <submittedName>
        <fullName evidence="6">3'-5' exonuclease</fullName>
    </submittedName>
</protein>
<evidence type="ECO:0000256" key="2">
    <source>
        <dbReference type="ARBA" id="ARBA00022801"/>
    </source>
</evidence>
<evidence type="ECO:0000256" key="3">
    <source>
        <dbReference type="ARBA" id="ARBA00022839"/>
    </source>
</evidence>
<dbReference type="SMART" id="SM00479">
    <property type="entry name" value="EXOIII"/>
    <property type="match status" value="1"/>
</dbReference>
<dbReference type="Pfam" id="PF00929">
    <property type="entry name" value="RNase_T"/>
    <property type="match status" value="1"/>
</dbReference>
<proteinExistence type="predicted"/>
<name>A0A9D2Q448_9FIRM</name>
<dbReference type="SUPFAM" id="SSF53098">
    <property type="entry name" value="Ribonuclease H-like"/>
    <property type="match status" value="1"/>
</dbReference>
<organism evidence="6 7">
    <name type="scientific">Candidatus Ruthenibacterium merdavium</name>
    <dbReference type="NCBI Taxonomy" id="2838752"/>
    <lineage>
        <taxon>Bacteria</taxon>
        <taxon>Bacillati</taxon>
        <taxon>Bacillota</taxon>
        <taxon>Clostridia</taxon>
        <taxon>Eubacteriales</taxon>
        <taxon>Oscillospiraceae</taxon>
        <taxon>Ruthenibacterium</taxon>
    </lineage>
</organism>
<sequence length="309" mass="36645">MKIQVFSSLSEKQKSNYKTEKQWLKQGFIPVSRNTGVVMYPNHYYSKQYVYFDSTDVRKASEKELFPYREAERNKRRERRLKEKEKREREKRQNEFLVLCERQGKLDAEKYKGIVPTLKITIDIETTGLEFWNDEILQVSVVDVNTREVLLNSYVKPYFTEDWPEARRVNYITKEMVQNAPYFHEILPELNKLLAQAKSVVGYNINDFDYPFLVHYGAVFNDKTEIEDLIFVFAAIYGDFCKGNSDFKLKSLSTCAAFFGYDWNGESAHNSLSDCKAVTYCYEKIMEDSYQTLYEENLYKRDNGFFYSE</sequence>
<feature type="coiled-coil region" evidence="4">
    <location>
        <begin position="68"/>
        <end position="95"/>
    </location>
</feature>
<dbReference type="PANTHER" id="PTHR30231:SF4">
    <property type="entry name" value="PROTEIN NEN2"/>
    <property type="match status" value="1"/>
</dbReference>
<dbReference type="CDD" id="cd06127">
    <property type="entry name" value="DEDDh"/>
    <property type="match status" value="1"/>
</dbReference>
<dbReference type="EMBL" id="DWWA01000034">
    <property type="protein sequence ID" value="HJC72524.1"/>
    <property type="molecule type" value="Genomic_DNA"/>
</dbReference>
<accession>A0A9D2Q448</accession>
<gene>
    <name evidence="6" type="ORF">H9698_06990</name>
</gene>